<evidence type="ECO:0000256" key="5">
    <source>
        <dbReference type="SAM" id="Phobius"/>
    </source>
</evidence>
<dbReference type="STRING" id="928856.SAMN04488049_111113"/>
<dbReference type="InterPro" id="IPR022764">
    <property type="entry name" value="Peptidase_S54_rhomboid_dom"/>
</dbReference>
<feature type="transmembrane region" description="Helical" evidence="5">
    <location>
        <begin position="116"/>
        <end position="137"/>
    </location>
</feature>
<feature type="domain" description="Peptidase S54 rhomboid" evidence="6">
    <location>
        <begin position="81"/>
        <end position="217"/>
    </location>
</feature>
<feature type="transmembrane region" description="Helical" evidence="5">
    <location>
        <begin position="86"/>
        <end position="104"/>
    </location>
</feature>
<keyword evidence="2 5" id="KW-0812">Transmembrane</keyword>
<name>A0A0N7LZG4_9RHOB</name>
<gene>
    <name evidence="7" type="ORF">TRM7557_01452</name>
</gene>
<dbReference type="OrthoDB" id="7836448at2"/>
<feature type="transmembrane region" description="Helical" evidence="5">
    <location>
        <begin position="143"/>
        <end position="162"/>
    </location>
</feature>
<dbReference type="Gene3D" id="1.20.1540.10">
    <property type="entry name" value="Rhomboid-like"/>
    <property type="match status" value="1"/>
</dbReference>
<dbReference type="GO" id="GO:0016020">
    <property type="term" value="C:membrane"/>
    <property type="evidence" value="ECO:0007669"/>
    <property type="project" value="UniProtKB-SubCell"/>
</dbReference>
<dbReference type="SUPFAM" id="SSF144091">
    <property type="entry name" value="Rhomboid-like"/>
    <property type="match status" value="1"/>
</dbReference>
<sequence>MSSPESSQPQMPFNTLPPVVVAMCLLIMGIEIAFNLGARGILGGAQGVGWRLSALQQFAFAPQQLWWMIETWQFPFDLAKRPLTYAFVQGNFTQAIFVCVFLLAMGKMVCEAMGEVAMLLIFVASAIGGALVYGFVVSGETPLIGGFPAVYGLIGGFTHILWRKLGQVGAQQSRAFSMIAFLMGFQLLFGLLFGGNYDWIADLAGFATGFLLSFFVAPGGWRRIRDRMRHE</sequence>
<evidence type="ECO:0000256" key="2">
    <source>
        <dbReference type="ARBA" id="ARBA00022692"/>
    </source>
</evidence>
<keyword evidence="4 5" id="KW-0472">Membrane</keyword>
<reference evidence="7 8" key="1">
    <citation type="submission" date="2015-09" db="EMBL/GenBank/DDBJ databases">
        <authorList>
            <consortium name="Swine Surveillance"/>
        </authorList>
    </citation>
    <scope>NUCLEOTIDE SEQUENCE [LARGE SCALE GENOMIC DNA]</scope>
    <source>
        <strain evidence="7 8">CECT 7557</strain>
    </source>
</reference>
<feature type="transmembrane region" description="Helical" evidence="5">
    <location>
        <begin position="199"/>
        <end position="221"/>
    </location>
</feature>
<dbReference type="AlphaFoldDB" id="A0A0N7LZG4"/>
<evidence type="ECO:0000313" key="8">
    <source>
        <dbReference type="Proteomes" id="UP000052022"/>
    </source>
</evidence>
<feature type="transmembrane region" description="Helical" evidence="5">
    <location>
        <begin position="15"/>
        <end position="36"/>
    </location>
</feature>
<dbReference type="RefSeq" id="WP_058289543.1">
    <property type="nucleotide sequence ID" value="NZ_CYSD01000020.1"/>
</dbReference>
<proteinExistence type="predicted"/>
<organism evidence="7 8">
    <name type="scientific">Tritonibacter multivorans</name>
    <dbReference type="NCBI Taxonomy" id="928856"/>
    <lineage>
        <taxon>Bacteria</taxon>
        <taxon>Pseudomonadati</taxon>
        <taxon>Pseudomonadota</taxon>
        <taxon>Alphaproteobacteria</taxon>
        <taxon>Rhodobacterales</taxon>
        <taxon>Paracoccaceae</taxon>
        <taxon>Tritonibacter</taxon>
    </lineage>
</organism>
<dbReference type="InterPro" id="IPR035952">
    <property type="entry name" value="Rhomboid-like_sf"/>
</dbReference>
<protein>
    <submittedName>
        <fullName evidence="7">Rhomboid family protein</fullName>
    </submittedName>
</protein>
<dbReference type="EMBL" id="CYSD01000020">
    <property type="protein sequence ID" value="CUH77593.1"/>
    <property type="molecule type" value="Genomic_DNA"/>
</dbReference>
<evidence type="ECO:0000259" key="6">
    <source>
        <dbReference type="Pfam" id="PF01694"/>
    </source>
</evidence>
<evidence type="ECO:0000256" key="1">
    <source>
        <dbReference type="ARBA" id="ARBA00004141"/>
    </source>
</evidence>
<keyword evidence="3 5" id="KW-1133">Transmembrane helix</keyword>
<dbReference type="Pfam" id="PF01694">
    <property type="entry name" value="Rhomboid"/>
    <property type="match status" value="1"/>
</dbReference>
<evidence type="ECO:0000313" key="7">
    <source>
        <dbReference type="EMBL" id="CUH77593.1"/>
    </source>
</evidence>
<keyword evidence="8" id="KW-1185">Reference proteome</keyword>
<feature type="transmembrane region" description="Helical" evidence="5">
    <location>
        <begin position="174"/>
        <end position="193"/>
    </location>
</feature>
<dbReference type="GO" id="GO:0004252">
    <property type="term" value="F:serine-type endopeptidase activity"/>
    <property type="evidence" value="ECO:0007669"/>
    <property type="project" value="InterPro"/>
</dbReference>
<evidence type="ECO:0000256" key="3">
    <source>
        <dbReference type="ARBA" id="ARBA00022989"/>
    </source>
</evidence>
<accession>A0A0N7LZG4</accession>
<comment type="subcellular location">
    <subcellularLocation>
        <location evidence="1">Membrane</location>
        <topology evidence="1">Multi-pass membrane protein</topology>
    </subcellularLocation>
</comment>
<evidence type="ECO:0000256" key="4">
    <source>
        <dbReference type="ARBA" id="ARBA00023136"/>
    </source>
</evidence>
<dbReference type="Proteomes" id="UP000052022">
    <property type="component" value="Unassembled WGS sequence"/>
</dbReference>